<evidence type="ECO:0000313" key="3">
    <source>
        <dbReference type="Proteomes" id="UP001597119"/>
    </source>
</evidence>
<protein>
    <recommendedName>
        <fullName evidence="4">Right handed beta helix region</fullName>
    </recommendedName>
</protein>
<organism evidence="2 3">
    <name type="scientific">Halorientalis brevis</name>
    <dbReference type="NCBI Taxonomy" id="1126241"/>
    <lineage>
        <taxon>Archaea</taxon>
        <taxon>Methanobacteriati</taxon>
        <taxon>Methanobacteriota</taxon>
        <taxon>Stenosarchaea group</taxon>
        <taxon>Halobacteria</taxon>
        <taxon>Halobacteriales</taxon>
        <taxon>Haloarculaceae</taxon>
        <taxon>Halorientalis</taxon>
    </lineage>
</organism>
<proteinExistence type="predicted"/>
<evidence type="ECO:0008006" key="4">
    <source>
        <dbReference type="Google" id="ProtNLM"/>
    </source>
</evidence>
<evidence type="ECO:0000256" key="1">
    <source>
        <dbReference type="SAM" id="MobiDB-lite"/>
    </source>
</evidence>
<evidence type="ECO:0000313" key="2">
    <source>
        <dbReference type="EMBL" id="MFD1588299.1"/>
    </source>
</evidence>
<dbReference type="Gene3D" id="2.160.20.10">
    <property type="entry name" value="Single-stranded right-handed beta-helix, Pectin lyase-like"/>
    <property type="match status" value="1"/>
</dbReference>
<feature type="region of interest" description="Disordered" evidence="1">
    <location>
        <begin position="353"/>
        <end position="410"/>
    </location>
</feature>
<sequence>MARRQDEGNRGKDSLIDRRSLLQAVGGTAAAVTLGSTITSVGAQVSGADNVVDLGEQGLTSGDDIDPYLEEHFVSGNEVHIPAGEYNTSGDGLGGDKSNCALVGSPKGVVLNRPDDPEETVRPTLFAEEGTVRVENITIKGKHGEEQSRWRMGAAEDAKVEVVNVNLPDGTVDGSDSTGIYAGTDHAGLLWVKSCYFSNFGNVALYVSDPYSEGNGQVIVEDCAFVNTGMSSLRFASDDSICRGCYFEATERAPAGNTGWNQRGIKIDDPGENVLFEDIDMYWTDAGTRPIQFDDKGEGSAGVMRNMRIYNSGDRETFVQDWDGVGENWDGENIHLTGDADHNAPESFETVTGSEAEKPNREYSIWTPQDGAVGPDGPTDGADSGGSTIDGKKLTLHASPDNPDTYCDVS</sequence>
<dbReference type="InterPro" id="IPR011050">
    <property type="entry name" value="Pectin_lyase_fold/virulence"/>
</dbReference>
<comment type="caution">
    <text evidence="2">The sequence shown here is derived from an EMBL/GenBank/DDBJ whole genome shotgun (WGS) entry which is preliminary data.</text>
</comment>
<name>A0ABD6CEM4_9EURY</name>
<dbReference type="AlphaFoldDB" id="A0ABD6CEM4"/>
<dbReference type="InterPro" id="IPR006311">
    <property type="entry name" value="TAT_signal"/>
</dbReference>
<dbReference type="InterPro" id="IPR012334">
    <property type="entry name" value="Pectin_lyas_fold"/>
</dbReference>
<dbReference type="RefSeq" id="WP_379814666.1">
    <property type="nucleotide sequence ID" value="NZ_JBHUDJ010000011.1"/>
</dbReference>
<accession>A0ABD6CEM4</accession>
<dbReference type="Proteomes" id="UP001597119">
    <property type="component" value="Unassembled WGS sequence"/>
</dbReference>
<gene>
    <name evidence="2" type="ORF">ACFR9U_15055</name>
</gene>
<dbReference type="PROSITE" id="PS51318">
    <property type="entry name" value="TAT"/>
    <property type="match status" value="1"/>
</dbReference>
<feature type="non-terminal residue" evidence="2">
    <location>
        <position position="410"/>
    </location>
</feature>
<reference evidence="2 3" key="1">
    <citation type="journal article" date="2019" name="Int. J. Syst. Evol. Microbiol.">
        <title>The Global Catalogue of Microorganisms (GCM) 10K type strain sequencing project: providing services to taxonomists for standard genome sequencing and annotation.</title>
        <authorList>
            <consortium name="The Broad Institute Genomics Platform"/>
            <consortium name="The Broad Institute Genome Sequencing Center for Infectious Disease"/>
            <person name="Wu L."/>
            <person name="Ma J."/>
        </authorList>
    </citation>
    <scope>NUCLEOTIDE SEQUENCE [LARGE SCALE GENOMIC DNA]</scope>
    <source>
        <strain evidence="2 3">CGMCC 1.12125</strain>
    </source>
</reference>
<dbReference type="EMBL" id="JBHUDJ010000011">
    <property type="protein sequence ID" value="MFD1588299.1"/>
    <property type="molecule type" value="Genomic_DNA"/>
</dbReference>
<keyword evidence="3" id="KW-1185">Reference proteome</keyword>
<dbReference type="SUPFAM" id="SSF51126">
    <property type="entry name" value="Pectin lyase-like"/>
    <property type="match status" value="1"/>
</dbReference>